<keyword evidence="10" id="KW-1185">Reference proteome</keyword>
<evidence type="ECO:0000313" key="10">
    <source>
        <dbReference type="Proteomes" id="UP000188912"/>
    </source>
</evidence>
<evidence type="ECO:0000256" key="3">
    <source>
        <dbReference type="ARBA" id="ARBA00022475"/>
    </source>
</evidence>
<keyword evidence="6 7" id="KW-0472">Membrane</keyword>
<comment type="subcellular location">
    <subcellularLocation>
        <location evidence="1">Cell membrane</location>
        <topology evidence="1">Multi-pass membrane protein</topology>
    </subcellularLocation>
</comment>
<feature type="transmembrane region" description="Helical" evidence="7">
    <location>
        <begin position="374"/>
        <end position="395"/>
    </location>
</feature>
<dbReference type="EMBL" id="CP017315">
    <property type="protein sequence ID" value="AQS42152.1"/>
    <property type="molecule type" value="Genomic_DNA"/>
</dbReference>
<evidence type="ECO:0000259" key="8">
    <source>
        <dbReference type="PROSITE" id="PS50850"/>
    </source>
</evidence>
<feature type="transmembrane region" description="Helical" evidence="7">
    <location>
        <begin position="20"/>
        <end position="41"/>
    </location>
</feature>
<evidence type="ECO:0000256" key="1">
    <source>
        <dbReference type="ARBA" id="ARBA00004651"/>
    </source>
</evidence>
<dbReference type="Proteomes" id="UP000188912">
    <property type="component" value="Chromosome"/>
</dbReference>
<evidence type="ECO:0000256" key="4">
    <source>
        <dbReference type="ARBA" id="ARBA00022692"/>
    </source>
</evidence>
<dbReference type="InterPro" id="IPR020846">
    <property type="entry name" value="MFS_dom"/>
</dbReference>
<evidence type="ECO:0000256" key="7">
    <source>
        <dbReference type="SAM" id="Phobius"/>
    </source>
</evidence>
<evidence type="ECO:0000313" key="9">
    <source>
        <dbReference type="EMBL" id="AQS42152.1"/>
    </source>
</evidence>
<sequence>MQEKTSTFEPFRTRAFRMMWTATLFSNLGGLVQGVAASWLMSELTPSHAMVGLVQGAMTLPVVVFSLMAGALADNFNRRQIMISAQLMMMAVSITLAAFTFLGWNTPSGLLMFTFLIGCGTALYNPAWQATVGDIVPRRVIPSAVTLNSVGFNMMRSVGPAVGGAIVNLLGTAFAFIFNAFSYIPLLVVMYFWKPEYHKSKLPRERLMGAMSDGLRYVLMSPHLSKIMLRAFLFGFGAITILAQMPIIARDIVHGNEMTFGILLGAFGIGALIGGIINAAVRERVSSEKIIAISFAGYAASCYLLSLSASVWLSCLILLPAGLFWVLALSLFNVSVQLSTPRWVVSRALALYQTCSFGGMALGSWVWGAIADQYTIQTTLTVCAVFLLLGALAGFKLPIQEIGSTNFAPSDEFRAPELRLDLLARSGPIMILVDYTIAENDVPVFLEAMAKRRRIRLRDGARQWTLLRDLENPEQWTETYHMPTWVEYLRHNQRRTQDDMEIIEFLHNLNQGSAEPHVHRMIERHTVPHAHEMHLKPPPEL</sequence>
<feature type="transmembrane region" description="Helical" evidence="7">
    <location>
        <begin position="260"/>
        <end position="281"/>
    </location>
</feature>
<feature type="transmembrane region" description="Helical" evidence="7">
    <location>
        <begin position="348"/>
        <end position="368"/>
    </location>
</feature>
<dbReference type="SUPFAM" id="SSF103473">
    <property type="entry name" value="MFS general substrate transporter"/>
    <property type="match status" value="1"/>
</dbReference>
<dbReference type="Pfam" id="PF05977">
    <property type="entry name" value="MFS_3"/>
    <property type="match status" value="1"/>
</dbReference>
<keyword evidence="5 7" id="KW-1133">Transmembrane helix</keyword>
<feature type="domain" description="Major facilitator superfamily (MFS) profile" evidence="8">
    <location>
        <begin position="15"/>
        <end position="402"/>
    </location>
</feature>
<reference evidence="9 10" key="2">
    <citation type="journal article" date="2016" name="Sci. Rep.">
        <title>The genome of Rhizobiales bacteria in predatory ants reveals urease gene functions but no genes for nitrogen fixation.</title>
        <authorList>
            <person name="Neuvonen M.M."/>
            <person name="Tamarit D."/>
            <person name="Naslund K."/>
            <person name="Liebig J."/>
            <person name="Feldhaar H."/>
            <person name="Moran N.A."/>
            <person name="Guy L."/>
            <person name="Andersson S.G."/>
        </authorList>
    </citation>
    <scope>NUCLEOTIDE SEQUENCE [LARGE SCALE GENOMIC DNA]</scope>
    <source>
        <strain evidence="9 10">Hsal</strain>
    </source>
</reference>
<evidence type="ECO:0000256" key="2">
    <source>
        <dbReference type="ARBA" id="ARBA00022448"/>
    </source>
</evidence>
<dbReference type="KEGG" id="thd:BHV28_14700"/>
<dbReference type="InterPro" id="IPR036259">
    <property type="entry name" value="MFS_trans_sf"/>
</dbReference>
<accession>A0A1U9JW94</accession>
<keyword evidence="3" id="KW-1003">Cell membrane</keyword>
<dbReference type="GO" id="GO:0005886">
    <property type="term" value="C:plasma membrane"/>
    <property type="evidence" value="ECO:0007669"/>
    <property type="project" value="UniProtKB-SubCell"/>
</dbReference>
<reference evidence="9 10" key="1">
    <citation type="journal article" date="2010" name="Science">
        <title>Genomic comparison of the ants Camponotus floridanus and Harpegnathos saltator.</title>
        <authorList>
            <person name="Bonasio R."/>
            <person name="Zhang G."/>
            <person name="Ye C."/>
            <person name="Mutti N.S."/>
            <person name="Fang X."/>
            <person name="Qin N."/>
            <person name="Donahue G."/>
            <person name="Yang P."/>
            <person name="Li Q."/>
            <person name="Li C."/>
            <person name="Zhang P."/>
            <person name="Huang Z."/>
            <person name="Berger S.L."/>
            <person name="Reinberg D."/>
            <person name="Wang J."/>
            <person name="Liebig J."/>
        </authorList>
    </citation>
    <scope>NUCLEOTIDE SEQUENCE [LARGE SCALE GENOMIC DNA]</scope>
    <source>
        <strain evidence="9 10">Hsal</strain>
    </source>
</reference>
<dbReference type="Gene3D" id="1.20.1250.20">
    <property type="entry name" value="MFS general substrate transporter like domains"/>
    <property type="match status" value="1"/>
</dbReference>
<name>A0A1U9JW94_9HYPH</name>
<dbReference type="CDD" id="cd06173">
    <property type="entry name" value="MFS_MefA_like"/>
    <property type="match status" value="1"/>
</dbReference>
<dbReference type="PANTHER" id="PTHR23513">
    <property type="entry name" value="INTEGRAL MEMBRANE EFFLUX PROTEIN-RELATED"/>
    <property type="match status" value="1"/>
</dbReference>
<feature type="transmembrane region" description="Helical" evidence="7">
    <location>
        <begin position="227"/>
        <end position="248"/>
    </location>
</feature>
<dbReference type="PROSITE" id="PS50850">
    <property type="entry name" value="MFS"/>
    <property type="match status" value="1"/>
</dbReference>
<organism evidence="9 10">
    <name type="scientific">Candidatus Tokpelaia hoelldobleri</name>
    <dbReference type="NCBI Taxonomy" id="1902579"/>
    <lineage>
        <taxon>Bacteria</taxon>
        <taxon>Pseudomonadati</taxon>
        <taxon>Pseudomonadota</taxon>
        <taxon>Alphaproteobacteria</taxon>
        <taxon>Hyphomicrobiales</taxon>
        <taxon>Candidatus Tokpelaia</taxon>
    </lineage>
</organism>
<feature type="transmembrane region" description="Helical" evidence="7">
    <location>
        <begin position="290"/>
        <end position="311"/>
    </location>
</feature>
<dbReference type="InterPro" id="IPR010290">
    <property type="entry name" value="TM_effector"/>
</dbReference>
<proteinExistence type="predicted"/>
<feature type="transmembrane region" description="Helical" evidence="7">
    <location>
        <begin position="165"/>
        <end position="193"/>
    </location>
</feature>
<dbReference type="PANTHER" id="PTHR23513:SF11">
    <property type="entry name" value="STAPHYLOFERRIN A TRANSPORTER"/>
    <property type="match status" value="1"/>
</dbReference>
<keyword evidence="2" id="KW-0813">Transport</keyword>
<dbReference type="AlphaFoldDB" id="A0A1U9JW94"/>
<evidence type="ECO:0000256" key="5">
    <source>
        <dbReference type="ARBA" id="ARBA00022989"/>
    </source>
</evidence>
<keyword evidence="4 7" id="KW-0812">Transmembrane</keyword>
<evidence type="ECO:0000256" key="6">
    <source>
        <dbReference type="ARBA" id="ARBA00023136"/>
    </source>
</evidence>
<feature type="transmembrane region" description="Helical" evidence="7">
    <location>
        <begin position="317"/>
        <end position="336"/>
    </location>
</feature>
<feature type="transmembrane region" description="Helical" evidence="7">
    <location>
        <begin position="53"/>
        <end position="73"/>
    </location>
</feature>
<gene>
    <name evidence="9" type="ORF">BHV28_14700</name>
</gene>
<dbReference type="GO" id="GO:0022857">
    <property type="term" value="F:transmembrane transporter activity"/>
    <property type="evidence" value="ECO:0007669"/>
    <property type="project" value="InterPro"/>
</dbReference>
<protein>
    <submittedName>
        <fullName evidence="9">Transmembrane secretion effector protein</fullName>
    </submittedName>
</protein>